<dbReference type="PANTHER" id="PTHR31302:SF0">
    <property type="entry name" value="TRANSMEMBRANE PROTEIN WITH METALLOPHOSPHOESTERASE DOMAIN"/>
    <property type="match status" value="1"/>
</dbReference>
<keyword evidence="1" id="KW-0812">Transmembrane</keyword>
<comment type="caution">
    <text evidence="3">The sequence shown here is derived from an EMBL/GenBank/DDBJ whole genome shotgun (WGS) entry which is preliminary data.</text>
</comment>
<sequence>MQGKIIWYLIMLLWKQRRKKNLPANSKQKKAKPALNGRLLGLGLFAFSGLSLAGLALFYYGTKIETRRYRLENLAVETEEESLMPLIAAVNAEDATAKGGRPGRRYQNLKILHLSDLHLSGQDDHKVEFIRGITDDDYDLVVLTGDVFEFEHGLKYGEQLLSRKPRLGAYAVFGNHDYYDYSILNKTLGRVVRKLRHPPKKKDVTPHAQALRKGGFVPLVNESVHLADENIFIVGIDYPGIAPEHLQTIMDRAPAAALKLGLFHLPKKLDMLAQAGFHLAFGGHTHGGQVRLPGFGALVTDSELERHEASGLIKRGSTTFHISRGLGADPRSNIRLFCPPAATVIELRHGLYV</sequence>
<dbReference type="Pfam" id="PF00149">
    <property type="entry name" value="Metallophos"/>
    <property type="match status" value="1"/>
</dbReference>
<dbReference type="InterPro" id="IPR029052">
    <property type="entry name" value="Metallo-depent_PP-like"/>
</dbReference>
<organism evidence="3 4">
    <name type="scientific">Candidatus Obscuribacter phosphatis</name>
    <dbReference type="NCBI Taxonomy" id="1906157"/>
    <lineage>
        <taxon>Bacteria</taxon>
        <taxon>Bacillati</taxon>
        <taxon>Candidatus Melainabacteria</taxon>
        <taxon>Candidatus Obscuribacterales</taxon>
        <taxon>Candidatus Obscuribacteraceae</taxon>
        <taxon>Candidatus Obscuribacter</taxon>
    </lineage>
</organism>
<keyword evidence="1" id="KW-0472">Membrane</keyword>
<accession>A0A8J7P6T3</accession>
<dbReference type="Proteomes" id="UP000664277">
    <property type="component" value="Unassembled WGS sequence"/>
</dbReference>
<proteinExistence type="predicted"/>
<reference evidence="3" key="1">
    <citation type="submission" date="2021-02" db="EMBL/GenBank/DDBJ databases">
        <title>Genome-Resolved Metagenomics of a Microbial Community Performing Photosynthetic Biological Nutrient Removal.</title>
        <authorList>
            <person name="Mcdaniel E.A."/>
        </authorList>
    </citation>
    <scope>NUCLEOTIDE SEQUENCE</scope>
    <source>
        <strain evidence="3">UWPOB_OBS1</strain>
    </source>
</reference>
<dbReference type="Gene3D" id="3.60.21.10">
    <property type="match status" value="1"/>
</dbReference>
<evidence type="ECO:0000313" key="3">
    <source>
        <dbReference type="EMBL" id="MBN8658981.1"/>
    </source>
</evidence>
<dbReference type="EMBL" id="JAFLCK010000001">
    <property type="protein sequence ID" value="MBN8658981.1"/>
    <property type="molecule type" value="Genomic_DNA"/>
</dbReference>
<feature type="domain" description="Calcineurin-like phosphoesterase" evidence="2">
    <location>
        <begin position="109"/>
        <end position="286"/>
    </location>
</feature>
<dbReference type="PANTHER" id="PTHR31302">
    <property type="entry name" value="TRANSMEMBRANE PROTEIN WITH METALLOPHOSPHOESTERASE DOMAIN-RELATED"/>
    <property type="match status" value="1"/>
</dbReference>
<feature type="transmembrane region" description="Helical" evidence="1">
    <location>
        <begin position="39"/>
        <end position="60"/>
    </location>
</feature>
<evidence type="ECO:0000256" key="1">
    <source>
        <dbReference type="SAM" id="Phobius"/>
    </source>
</evidence>
<gene>
    <name evidence="3" type="ORF">J0M35_01355</name>
</gene>
<name>A0A8J7P6T3_9BACT</name>
<dbReference type="InterPro" id="IPR051158">
    <property type="entry name" value="Metallophosphoesterase_sf"/>
</dbReference>
<keyword evidence="1" id="KW-1133">Transmembrane helix</keyword>
<evidence type="ECO:0000313" key="4">
    <source>
        <dbReference type="Proteomes" id="UP000664277"/>
    </source>
</evidence>
<dbReference type="SUPFAM" id="SSF56300">
    <property type="entry name" value="Metallo-dependent phosphatases"/>
    <property type="match status" value="1"/>
</dbReference>
<evidence type="ECO:0000259" key="2">
    <source>
        <dbReference type="Pfam" id="PF00149"/>
    </source>
</evidence>
<dbReference type="AlphaFoldDB" id="A0A8J7P6T3"/>
<dbReference type="GO" id="GO:0016787">
    <property type="term" value="F:hydrolase activity"/>
    <property type="evidence" value="ECO:0007669"/>
    <property type="project" value="InterPro"/>
</dbReference>
<dbReference type="InterPro" id="IPR004843">
    <property type="entry name" value="Calcineurin-like_PHP"/>
</dbReference>
<protein>
    <submittedName>
        <fullName evidence="3">Metallophosphoesterase</fullName>
    </submittedName>
</protein>